<dbReference type="Proteomes" id="UP000242792">
    <property type="component" value="Chromosome"/>
</dbReference>
<dbReference type="CDD" id="cd00118">
    <property type="entry name" value="LysM"/>
    <property type="match status" value="1"/>
</dbReference>
<dbReference type="EMBL" id="CP020121">
    <property type="protein sequence ID" value="AQZ99783.1"/>
    <property type="molecule type" value="Genomic_DNA"/>
</dbReference>
<dbReference type="InterPro" id="IPR018392">
    <property type="entry name" value="LysM"/>
</dbReference>
<evidence type="ECO:0000313" key="4">
    <source>
        <dbReference type="EMBL" id="KUF38326.1"/>
    </source>
</evidence>
<reference evidence="3 6" key="2">
    <citation type="submission" date="2017-03" db="EMBL/GenBank/DDBJ databases">
        <title>Rapid Whole Genome Sequencing of Comamonas kerstersii Causing Continuous ambulatory Peritoneal Dialysis-Associated Peritonitis.</title>
        <authorList>
            <person name="Zheng B."/>
        </authorList>
    </citation>
    <scope>NUCLEOTIDE SEQUENCE [LARGE SCALE GENOMIC DNA]</scope>
    <source>
        <strain evidence="3 6">8943</strain>
    </source>
</reference>
<evidence type="ECO:0000313" key="3">
    <source>
        <dbReference type="EMBL" id="AQZ99783.1"/>
    </source>
</evidence>
<dbReference type="RefSeq" id="WP_054064973.1">
    <property type="nucleotide sequence ID" value="NZ_CAUCIF010000003.1"/>
</dbReference>
<organism evidence="4 5">
    <name type="scientific">Comamonas kerstersii</name>
    <dbReference type="NCBI Taxonomy" id="225992"/>
    <lineage>
        <taxon>Bacteria</taxon>
        <taxon>Pseudomonadati</taxon>
        <taxon>Pseudomonadota</taxon>
        <taxon>Betaproteobacteria</taxon>
        <taxon>Burkholderiales</taxon>
        <taxon>Comamonadaceae</taxon>
        <taxon>Comamonas</taxon>
    </lineage>
</organism>
<dbReference type="Pfam" id="PF01476">
    <property type="entry name" value="LysM"/>
    <property type="match status" value="1"/>
</dbReference>
<evidence type="ECO:0000313" key="6">
    <source>
        <dbReference type="Proteomes" id="UP000242792"/>
    </source>
</evidence>
<name>A0A0W7YT78_9BURK</name>
<feature type="domain" description="LysM" evidence="2">
    <location>
        <begin position="57"/>
        <end position="106"/>
    </location>
</feature>
<keyword evidence="5" id="KW-1185">Reference proteome</keyword>
<feature type="chain" id="PRO_5033244877" evidence="1">
    <location>
        <begin position="24"/>
        <end position="389"/>
    </location>
</feature>
<dbReference type="Proteomes" id="UP000053300">
    <property type="component" value="Unassembled WGS sequence"/>
</dbReference>
<sequence>MKGTATTCVLALGAMFHSPATLAQGPSFPVTEAQRATAQQVAQQGVPLSALSPNAPDSYTVRRGDTLWRISGLFLRQPWRWPELWGMNLQAIANPHLIYPGQVLYLEKNGGHARLTTARGGATPTVKLSPQVRGENLSDMALPTLQMHIIEAFLAEPLVVDSDTVAKAPHILADSNERALVAQGDRIYARGSDTQRLLQGTDQPRSFRIFRDAVALRDPITREVLGYESQYIGQAALVHGETEAQLQADYRPATLNVVKAKEEIRAGDRLLPEPPRQYLNFVPHAPASDITAHVVSLYGDTSVRYGTQYQVVAINKGLQDGVQPGMVLALMSKGAKVVDKTDPKRPKIQLPDEENGLAMVFRSFDRVSYALIMDIQRGVQVGDTLTNPR</sequence>
<dbReference type="OrthoDB" id="9765158at2"/>
<reference evidence="4 5" key="1">
    <citation type="submission" date="2015-12" db="EMBL/GenBank/DDBJ databases">
        <title>Complete genome sequence of a multi-drug resistant strain Acidovorax sp. 12322-1.</title>
        <authorList>
            <person name="Ming D."/>
            <person name="Wang M."/>
            <person name="Hu S."/>
            <person name="Zhou Y."/>
            <person name="Jiang T."/>
        </authorList>
    </citation>
    <scope>NUCLEOTIDE SEQUENCE [LARGE SCALE GENOMIC DNA]</scope>
    <source>
        <strain evidence="4 5">12322-1</strain>
    </source>
</reference>
<dbReference type="InterPro" id="IPR036779">
    <property type="entry name" value="LysM_dom_sf"/>
</dbReference>
<dbReference type="Gene3D" id="3.10.350.10">
    <property type="entry name" value="LysM domain"/>
    <property type="match status" value="1"/>
</dbReference>
<gene>
    <name evidence="4" type="ORF">AS359_11355</name>
    <name evidence="3" type="ORF">B5M06_05860</name>
</gene>
<dbReference type="SMART" id="SM00257">
    <property type="entry name" value="LysM"/>
    <property type="match status" value="1"/>
</dbReference>
<protein>
    <submittedName>
        <fullName evidence="4">Peptidoglycan-binding protein</fullName>
    </submittedName>
</protein>
<accession>A0A1V0BIQ1</accession>
<feature type="signal peptide" evidence="1">
    <location>
        <begin position="1"/>
        <end position="23"/>
    </location>
</feature>
<dbReference type="PROSITE" id="PS51782">
    <property type="entry name" value="LYSM"/>
    <property type="match status" value="1"/>
</dbReference>
<dbReference type="EMBL" id="LPXH01000040">
    <property type="protein sequence ID" value="KUF38326.1"/>
    <property type="molecule type" value="Genomic_DNA"/>
</dbReference>
<accession>A0A0W7YT78</accession>
<dbReference type="InterPro" id="IPR052196">
    <property type="entry name" value="Bact_Kbp"/>
</dbReference>
<evidence type="ECO:0000313" key="5">
    <source>
        <dbReference type="Proteomes" id="UP000053300"/>
    </source>
</evidence>
<evidence type="ECO:0000256" key="1">
    <source>
        <dbReference type="SAM" id="SignalP"/>
    </source>
</evidence>
<proteinExistence type="predicted"/>
<dbReference type="SUPFAM" id="SSF54106">
    <property type="entry name" value="LysM domain"/>
    <property type="match status" value="1"/>
</dbReference>
<dbReference type="PANTHER" id="PTHR34700:SF4">
    <property type="entry name" value="PHAGE-LIKE ELEMENT PBSX PROTEIN XKDP"/>
    <property type="match status" value="1"/>
</dbReference>
<evidence type="ECO:0000259" key="2">
    <source>
        <dbReference type="PROSITE" id="PS51782"/>
    </source>
</evidence>
<keyword evidence="1" id="KW-0732">Signal</keyword>
<dbReference type="PANTHER" id="PTHR34700">
    <property type="entry name" value="POTASSIUM BINDING PROTEIN KBP"/>
    <property type="match status" value="1"/>
</dbReference>
<dbReference type="STRING" id="225992.B5M06_05860"/>
<dbReference type="KEGG" id="cke:B5M06_05860"/>
<dbReference type="AlphaFoldDB" id="A0A0W7YT78"/>
<dbReference type="GeneID" id="83038846"/>